<dbReference type="AlphaFoldDB" id="A0A081P1R2"/>
<comment type="subcellular location">
    <subcellularLocation>
        <location evidence="1">Cell membrane</location>
        <topology evidence="1">Multi-pass membrane protein</topology>
    </subcellularLocation>
</comment>
<dbReference type="CDD" id="cd06580">
    <property type="entry name" value="TM_PBP1_transp_TpRbsC_like"/>
    <property type="match status" value="1"/>
</dbReference>
<sequence length="320" mass="33609">MDALNIFGELINTTLVFSTALIFAALGGIFSERSGIVNIGLEGLMVAGAFAAAIATHFAEKAGMDGAAPWIGLVAAIIFGVAFSLIHAVATVTFNANQVVSGVVINFLAAGLTVYLVKILFEGSGQTETLNAVFTKVAIPGLSSIPLIGEAFFKAYPTTYLALILVAVTYYVIYKTPFGLRLRSVGEHPSAADTMGIRVSRYRYIGVMISGALAGLGGATITLTTTSSFSHNTISGQGFIALAAMIFGKWHPVGVLGAALFFGFAQALRNFVQLFDFAKSIPMEFLFMLPYVLTILVLAGAVGRAVPPASLGEPYETGKR</sequence>
<keyword evidence="8" id="KW-1185">Reference proteome</keyword>
<evidence type="ECO:0000256" key="4">
    <source>
        <dbReference type="ARBA" id="ARBA00022989"/>
    </source>
</evidence>
<evidence type="ECO:0000313" key="8">
    <source>
        <dbReference type="Proteomes" id="UP000028123"/>
    </source>
</evidence>
<comment type="caution">
    <text evidence="7">The sequence shown here is derived from an EMBL/GenBank/DDBJ whole genome shotgun (WGS) entry which is preliminary data.</text>
</comment>
<dbReference type="PANTHER" id="PTHR43370">
    <property type="entry name" value="SUGAR ABC TRANSPORTER INTEGRAL MEMBRANE PROTEIN-RELATED"/>
    <property type="match status" value="1"/>
</dbReference>
<keyword evidence="2" id="KW-1003">Cell membrane</keyword>
<feature type="transmembrane region" description="Helical" evidence="6">
    <location>
        <begin position="204"/>
        <end position="226"/>
    </location>
</feature>
<keyword evidence="3 6" id="KW-0812">Transmembrane</keyword>
<evidence type="ECO:0000256" key="3">
    <source>
        <dbReference type="ARBA" id="ARBA00022692"/>
    </source>
</evidence>
<protein>
    <submittedName>
        <fullName evidence="7">Sugar ABC transporter permease</fullName>
    </submittedName>
</protein>
<dbReference type="RefSeq" id="WP_036684975.1">
    <property type="nucleotide sequence ID" value="NZ_JNVM01000015.1"/>
</dbReference>
<feature type="transmembrane region" description="Helical" evidence="6">
    <location>
        <begin position="7"/>
        <end position="30"/>
    </location>
</feature>
<dbReference type="InterPro" id="IPR001851">
    <property type="entry name" value="ABC_transp_permease"/>
</dbReference>
<evidence type="ECO:0000256" key="6">
    <source>
        <dbReference type="SAM" id="Phobius"/>
    </source>
</evidence>
<dbReference type="GO" id="GO:0005886">
    <property type="term" value="C:plasma membrane"/>
    <property type="evidence" value="ECO:0007669"/>
    <property type="project" value="UniProtKB-SubCell"/>
</dbReference>
<dbReference type="eggNOG" id="COG1079">
    <property type="taxonomic scope" value="Bacteria"/>
</dbReference>
<keyword evidence="5 6" id="KW-0472">Membrane</keyword>
<evidence type="ECO:0000256" key="2">
    <source>
        <dbReference type="ARBA" id="ARBA00022475"/>
    </source>
</evidence>
<dbReference type="Pfam" id="PF02653">
    <property type="entry name" value="BPD_transp_2"/>
    <property type="match status" value="1"/>
</dbReference>
<evidence type="ECO:0000313" key="7">
    <source>
        <dbReference type="EMBL" id="KEQ24635.1"/>
    </source>
</evidence>
<feature type="transmembrane region" description="Helical" evidence="6">
    <location>
        <begin position="238"/>
        <end position="264"/>
    </location>
</feature>
<feature type="transmembrane region" description="Helical" evidence="6">
    <location>
        <begin position="36"/>
        <end position="58"/>
    </location>
</feature>
<name>A0A081P1R2_9BACL</name>
<organism evidence="7 8">
    <name type="scientific">Paenibacillus tyrfis</name>
    <dbReference type="NCBI Taxonomy" id="1501230"/>
    <lineage>
        <taxon>Bacteria</taxon>
        <taxon>Bacillati</taxon>
        <taxon>Bacillota</taxon>
        <taxon>Bacilli</taxon>
        <taxon>Bacillales</taxon>
        <taxon>Paenibacillaceae</taxon>
        <taxon>Paenibacillus</taxon>
    </lineage>
</organism>
<dbReference type="PANTHER" id="PTHR43370:SF1">
    <property type="entry name" value="GUANOSINE ABC TRANSPORTER PERMEASE PROTEIN NUPQ"/>
    <property type="match status" value="1"/>
</dbReference>
<feature type="transmembrane region" description="Helical" evidence="6">
    <location>
        <begin position="285"/>
        <end position="306"/>
    </location>
</feature>
<accession>A0A081P1R2</accession>
<keyword evidence="4 6" id="KW-1133">Transmembrane helix</keyword>
<feature type="transmembrane region" description="Helical" evidence="6">
    <location>
        <begin position="70"/>
        <end position="90"/>
    </location>
</feature>
<dbReference type="OrthoDB" id="9792579at2"/>
<reference evidence="7 8" key="1">
    <citation type="submission" date="2014-06" db="EMBL/GenBank/DDBJ databases">
        <title>Draft genome sequence of Paenibacillus sp. MSt1.</title>
        <authorList>
            <person name="Aw Y.K."/>
            <person name="Ong K.S."/>
            <person name="Gan H.M."/>
            <person name="Lee S.M."/>
        </authorList>
    </citation>
    <scope>NUCLEOTIDE SEQUENCE [LARGE SCALE GENOMIC DNA]</scope>
    <source>
        <strain evidence="7 8">MSt1</strain>
    </source>
</reference>
<dbReference type="GO" id="GO:0022857">
    <property type="term" value="F:transmembrane transporter activity"/>
    <property type="evidence" value="ECO:0007669"/>
    <property type="project" value="InterPro"/>
</dbReference>
<evidence type="ECO:0000256" key="1">
    <source>
        <dbReference type="ARBA" id="ARBA00004651"/>
    </source>
</evidence>
<feature type="transmembrane region" description="Helical" evidence="6">
    <location>
        <begin position="155"/>
        <end position="174"/>
    </location>
</feature>
<gene>
    <name evidence="7" type="ORF">ET33_07800</name>
</gene>
<feature type="transmembrane region" description="Helical" evidence="6">
    <location>
        <begin position="96"/>
        <end position="117"/>
    </location>
</feature>
<dbReference type="Proteomes" id="UP000028123">
    <property type="component" value="Unassembled WGS sequence"/>
</dbReference>
<evidence type="ECO:0000256" key="5">
    <source>
        <dbReference type="ARBA" id="ARBA00023136"/>
    </source>
</evidence>
<proteinExistence type="predicted"/>
<dbReference type="EMBL" id="JNVM01000015">
    <property type="protein sequence ID" value="KEQ24635.1"/>
    <property type="molecule type" value="Genomic_DNA"/>
</dbReference>